<sequence>MALALTVSLALPMLAQGPPPPPPMRAPMLFLGMAHVDGPVDHDDIKVGRYAGRYHSIVLRVRYAPIRFDHVVIHYGDGYAQPLPVNAFIRAGGSSQRIVLPGGRRVINSLELWYARANPNNPNKPEVRLFGAP</sequence>
<keyword evidence="2" id="KW-1185">Reference proteome</keyword>
<comment type="caution">
    <text evidence="1">The sequence shown here is derived from an EMBL/GenBank/DDBJ whole genome shotgun (WGS) entry which is preliminary data.</text>
</comment>
<name>A0A372IMF3_9BACT</name>
<organism evidence="1 2">
    <name type="scientific">Paracidobacterium acidisoli</name>
    <dbReference type="NCBI Taxonomy" id="2303751"/>
    <lineage>
        <taxon>Bacteria</taxon>
        <taxon>Pseudomonadati</taxon>
        <taxon>Acidobacteriota</taxon>
        <taxon>Terriglobia</taxon>
        <taxon>Terriglobales</taxon>
        <taxon>Acidobacteriaceae</taxon>
        <taxon>Paracidobacterium</taxon>
    </lineage>
</organism>
<accession>A0A372IMF3</accession>
<protein>
    <submittedName>
        <fullName evidence="1">Uncharacterized protein</fullName>
    </submittedName>
</protein>
<evidence type="ECO:0000313" key="2">
    <source>
        <dbReference type="Proteomes" id="UP000264702"/>
    </source>
</evidence>
<evidence type="ECO:0000313" key="1">
    <source>
        <dbReference type="EMBL" id="RFU16084.1"/>
    </source>
</evidence>
<proteinExistence type="predicted"/>
<dbReference type="EMBL" id="QVQT01000004">
    <property type="protein sequence ID" value="RFU16084.1"/>
    <property type="molecule type" value="Genomic_DNA"/>
</dbReference>
<dbReference type="OrthoDB" id="122175at2"/>
<dbReference type="RefSeq" id="WP_147325035.1">
    <property type="nucleotide sequence ID" value="NZ_QVQT02000004.1"/>
</dbReference>
<dbReference type="AlphaFoldDB" id="A0A372IMF3"/>
<dbReference type="Proteomes" id="UP000264702">
    <property type="component" value="Unassembled WGS sequence"/>
</dbReference>
<reference evidence="1 2" key="1">
    <citation type="submission" date="2018-08" db="EMBL/GenBank/DDBJ databases">
        <title>Acidipila sp. 4G-K13, an acidobacterium isolated from forest soil.</title>
        <authorList>
            <person name="Gao Z.-H."/>
            <person name="Qiu L.-H."/>
        </authorList>
    </citation>
    <scope>NUCLEOTIDE SEQUENCE [LARGE SCALE GENOMIC DNA]</scope>
    <source>
        <strain evidence="1 2">4G-K13</strain>
    </source>
</reference>
<gene>
    <name evidence="1" type="ORF">D0Y96_11715</name>
</gene>